<dbReference type="Proteomes" id="UP000450676">
    <property type="component" value="Unassembled WGS sequence"/>
</dbReference>
<dbReference type="RefSeq" id="WP_161074440.1">
    <property type="nucleotide sequence ID" value="NZ_CP086370.1"/>
</dbReference>
<keyword evidence="2" id="KW-1185">Reference proteome</keyword>
<accession>A0A7X4HFR7</accession>
<dbReference type="AlphaFoldDB" id="A0A7X4HFR7"/>
<proteinExistence type="predicted"/>
<evidence type="ECO:0000313" key="1">
    <source>
        <dbReference type="EMBL" id="MYN10144.1"/>
    </source>
</evidence>
<protein>
    <submittedName>
        <fullName evidence="1">Uncharacterized protein</fullName>
    </submittedName>
</protein>
<dbReference type="EMBL" id="WWCU01000033">
    <property type="protein sequence ID" value="MYN10144.1"/>
    <property type="molecule type" value="Genomic_DNA"/>
</dbReference>
<name>A0A7X4HFR7_9BURK</name>
<gene>
    <name evidence="1" type="ORF">GTP77_22745</name>
</gene>
<organism evidence="1 2">
    <name type="scientific">Pseudoduganella aquatica</name>
    <dbReference type="NCBI Taxonomy" id="2660641"/>
    <lineage>
        <taxon>Bacteria</taxon>
        <taxon>Pseudomonadati</taxon>
        <taxon>Pseudomonadota</taxon>
        <taxon>Betaproteobacteria</taxon>
        <taxon>Burkholderiales</taxon>
        <taxon>Oxalobacteraceae</taxon>
        <taxon>Telluria group</taxon>
        <taxon>Pseudoduganella</taxon>
    </lineage>
</organism>
<comment type="caution">
    <text evidence="1">The sequence shown here is derived from an EMBL/GenBank/DDBJ whole genome shotgun (WGS) entry which is preliminary data.</text>
</comment>
<sequence length="129" mass="13736">MNIASFEDLLAAAAAQEQPQRLLFAFSMAESAPGHVGQDAPQTLVPVMCADKPSGEVESFGQLAGEAAEIGAQWDMVMVSALAGEAGAQPAAATVEQALRRMLRAIREGQLEWMLAFDRQGRLLRPEPA</sequence>
<evidence type="ECO:0000313" key="2">
    <source>
        <dbReference type="Proteomes" id="UP000450676"/>
    </source>
</evidence>
<reference evidence="1 2" key="1">
    <citation type="submission" date="2019-12" db="EMBL/GenBank/DDBJ databases">
        <title>Novel species isolated from a subtropical stream in China.</title>
        <authorList>
            <person name="Lu H."/>
        </authorList>
    </citation>
    <scope>NUCLEOTIDE SEQUENCE [LARGE SCALE GENOMIC DNA]</scope>
    <source>
        <strain evidence="1 2">FT127W</strain>
    </source>
</reference>